<keyword evidence="9" id="KW-0808">Transferase</keyword>
<keyword evidence="24" id="KW-1185">Reference proteome</keyword>
<evidence type="ECO:0000256" key="21">
    <source>
        <dbReference type="ARBA" id="ARBA00048679"/>
    </source>
</evidence>
<evidence type="ECO:0000256" key="18">
    <source>
        <dbReference type="ARBA" id="ARBA00023242"/>
    </source>
</evidence>
<keyword evidence="6" id="KW-0963">Cytoplasm</keyword>
<evidence type="ECO:0000256" key="15">
    <source>
        <dbReference type="ARBA" id="ARBA00022842"/>
    </source>
</evidence>
<feature type="domain" description="Ig-like" evidence="22">
    <location>
        <begin position="132"/>
        <end position="221"/>
    </location>
</feature>
<organism evidence="23 24">
    <name type="scientific">Albula glossodonta</name>
    <name type="common">roundjaw bonefish</name>
    <dbReference type="NCBI Taxonomy" id="121402"/>
    <lineage>
        <taxon>Eukaryota</taxon>
        <taxon>Metazoa</taxon>
        <taxon>Chordata</taxon>
        <taxon>Craniata</taxon>
        <taxon>Vertebrata</taxon>
        <taxon>Euteleostomi</taxon>
        <taxon>Actinopterygii</taxon>
        <taxon>Neopterygii</taxon>
        <taxon>Teleostei</taxon>
        <taxon>Albuliformes</taxon>
        <taxon>Albulidae</taxon>
        <taxon>Albula</taxon>
    </lineage>
</organism>
<dbReference type="InterPro" id="IPR013098">
    <property type="entry name" value="Ig_I-set"/>
</dbReference>
<evidence type="ECO:0000259" key="22">
    <source>
        <dbReference type="PROSITE" id="PS50835"/>
    </source>
</evidence>
<keyword evidence="16" id="KW-0112">Calmodulin-binding</keyword>
<dbReference type="GO" id="GO:0046872">
    <property type="term" value="F:metal ion binding"/>
    <property type="evidence" value="ECO:0007669"/>
    <property type="project" value="UniProtKB-KW"/>
</dbReference>
<evidence type="ECO:0000256" key="10">
    <source>
        <dbReference type="ARBA" id="ARBA00022723"/>
    </source>
</evidence>
<evidence type="ECO:0000256" key="9">
    <source>
        <dbReference type="ARBA" id="ARBA00022679"/>
    </source>
</evidence>
<evidence type="ECO:0000256" key="1">
    <source>
        <dbReference type="ARBA" id="ARBA00001946"/>
    </source>
</evidence>
<dbReference type="Proteomes" id="UP000824540">
    <property type="component" value="Unassembled WGS sequence"/>
</dbReference>
<dbReference type="GO" id="GO:0005516">
    <property type="term" value="F:calmodulin binding"/>
    <property type="evidence" value="ECO:0007669"/>
    <property type="project" value="UniProtKB-KW"/>
</dbReference>
<dbReference type="GO" id="GO:0004674">
    <property type="term" value="F:protein serine/threonine kinase activity"/>
    <property type="evidence" value="ECO:0007669"/>
    <property type="project" value="UniProtKB-KW"/>
</dbReference>
<dbReference type="SMART" id="SM00409">
    <property type="entry name" value="IG"/>
    <property type="match status" value="8"/>
</dbReference>
<dbReference type="PROSITE" id="PS50835">
    <property type="entry name" value="IG_LIKE"/>
    <property type="match status" value="6"/>
</dbReference>
<evidence type="ECO:0000256" key="14">
    <source>
        <dbReference type="ARBA" id="ARBA00022840"/>
    </source>
</evidence>
<keyword evidence="8" id="KW-0597">Phosphoprotein</keyword>
<evidence type="ECO:0000256" key="13">
    <source>
        <dbReference type="ARBA" id="ARBA00022777"/>
    </source>
</evidence>
<evidence type="ECO:0000256" key="8">
    <source>
        <dbReference type="ARBA" id="ARBA00022553"/>
    </source>
</evidence>
<evidence type="ECO:0000256" key="6">
    <source>
        <dbReference type="ARBA" id="ARBA00022490"/>
    </source>
</evidence>
<dbReference type="Pfam" id="PF07679">
    <property type="entry name" value="I-set"/>
    <property type="match status" value="8"/>
</dbReference>
<dbReference type="InterPro" id="IPR052385">
    <property type="entry name" value="Obscurin/Obscurin-like_Reg"/>
</dbReference>
<comment type="catalytic activity">
    <reaction evidence="21">
        <text>L-seryl-[protein] + ATP = O-phospho-L-seryl-[protein] + ADP + H(+)</text>
        <dbReference type="Rhea" id="RHEA:17989"/>
        <dbReference type="Rhea" id="RHEA-COMP:9863"/>
        <dbReference type="Rhea" id="RHEA-COMP:11604"/>
        <dbReference type="ChEBI" id="CHEBI:15378"/>
        <dbReference type="ChEBI" id="CHEBI:29999"/>
        <dbReference type="ChEBI" id="CHEBI:30616"/>
        <dbReference type="ChEBI" id="CHEBI:83421"/>
        <dbReference type="ChEBI" id="CHEBI:456216"/>
        <dbReference type="EC" id="2.7.11.1"/>
    </reaction>
</comment>
<dbReference type="PANTHER" id="PTHR35971:SF5">
    <property type="entry name" value="OBSCURIN LIKE CYTOSKELETAL ADAPTOR 1"/>
    <property type="match status" value="1"/>
</dbReference>
<dbReference type="FunFam" id="2.60.40.10:FF:000148">
    <property type="entry name" value="titin isoform X1"/>
    <property type="match status" value="1"/>
</dbReference>
<dbReference type="Gene3D" id="2.60.40.10">
    <property type="entry name" value="Immunoglobulins"/>
    <property type="match status" value="9"/>
</dbReference>
<keyword evidence="19" id="KW-0393">Immunoglobulin domain</keyword>
<comment type="cofactor">
    <cofactor evidence="1">
        <name>Mg(2+)</name>
        <dbReference type="ChEBI" id="CHEBI:18420"/>
    </cofactor>
</comment>
<dbReference type="FunFam" id="2.60.40.10:FF:000214">
    <property type="entry name" value="titin isoform X1"/>
    <property type="match status" value="3"/>
</dbReference>
<comment type="similarity">
    <text evidence="4">Belongs to the protein kinase superfamily. CAMK Ser/Thr protein kinase family.</text>
</comment>
<dbReference type="InterPro" id="IPR007110">
    <property type="entry name" value="Ig-like_dom"/>
</dbReference>
<dbReference type="GO" id="GO:0005634">
    <property type="term" value="C:nucleus"/>
    <property type="evidence" value="ECO:0007669"/>
    <property type="project" value="UniProtKB-SubCell"/>
</dbReference>
<feature type="domain" description="Ig-like" evidence="22">
    <location>
        <begin position="652"/>
        <end position="738"/>
    </location>
</feature>
<dbReference type="GO" id="GO:0005524">
    <property type="term" value="F:ATP binding"/>
    <property type="evidence" value="ECO:0007669"/>
    <property type="project" value="UniProtKB-KW"/>
</dbReference>
<dbReference type="PANTHER" id="PTHR35971">
    <property type="entry name" value="SI:DKEY-31G6.6"/>
    <property type="match status" value="1"/>
</dbReference>
<dbReference type="GO" id="GO:0005737">
    <property type="term" value="C:cytoplasm"/>
    <property type="evidence" value="ECO:0007669"/>
    <property type="project" value="UniProtKB-SubCell"/>
</dbReference>
<keyword evidence="12" id="KW-0547">Nucleotide-binding</keyword>
<dbReference type="OrthoDB" id="9355041at2759"/>
<dbReference type="InterPro" id="IPR036179">
    <property type="entry name" value="Ig-like_dom_sf"/>
</dbReference>
<protein>
    <recommendedName>
        <fullName evidence="5">non-specific serine/threonine protein kinase</fullName>
        <ecNumber evidence="5">2.7.11.1</ecNumber>
    </recommendedName>
</protein>
<keyword evidence="18" id="KW-0539">Nucleus</keyword>
<sequence length="738" mass="82534">MESKAKTRQLVLDSVEKKDAGEYTCEAGGEKLVFKIQVAESSTKFQKSAVKDTVMVQESENIILATELMSESTTVRWFRDGVELKESNKYEMKKEGLSRNLVVKSAEVKDSGTYSCQTADDKLEFKVQVKEPPLKFSVKLEPVTAEVGGTMTLTCELNRTKGDVLWRRSGTEIKPSSKFRISADGAKRALTVTGVTKEDEGEYSCECKDDKTSLNNVAALEGKEAIFKCSVTPADVNVKWLSSGKTITAGPKFKVMHDGTSHSLTITSVSLEDAGEITADAEGKLSKANLQVQQLPVTFTKKLENCTVEEQQEVHLEVELSKASTDVKWMKNSVVLQPGGNVEIRTDGARQTLVLKSVTFADRGYYSCETLDDKTQAKLTVEMKKIKVVKGMEDMKANEKETVTFEVELNHPDVEGFWTKDGIKLKAGTSCRMTVLGKKHAITLSNIKMEDAGMITFKAEGVHTSGRLTVTEPPVKFTKPLEDINTPEKEKVTFECEVSRANAEVKWFKDDLELKPGKKLGVHSQGHKRSLLIHKCAYEDQGLYVCDATDDKTSAKLKVHARDIRILKKLEDVEVTEKESASFVCEISHEEVEGQWFKNNSKIKAGDNIKMRQEGRTYVLLYKSVMPEDAAEIKFTAEKATSTAKLKVKELPVRIVKKLRDKIAMYKHRGHLECQVSRASAKVRWYKNKKELIASKKYEITSEGIYRKLTINDVDSGDEDTYICDAVDDKTSCQLFVE</sequence>
<keyword evidence="11" id="KW-0677">Repeat</keyword>
<evidence type="ECO:0000256" key="4">
    <source>
        <dbReference type="ARBA" id="ARBA00006692"/>
    </source>
</evidence>
<dbReference type="InterPro" id="IPR013783">
    <property type="entry name" value="Ig-like_fold"/>
</dbReference>
<gene>
    <name evidence="23" type="ORF">JZ751_000666</name>
</gene>
<dbReference type="SMART" id="SM00408">
    <property type="entry name" value="IGc2"/>
    <property type="match status" value="5"/>
</dbReference>
<evidence type="ECO:0000256" key="20">
    <source>
        <dbReference type="ARBA" id="ARBA00047899"/>
    </source>
</evidence>
<keyword evidence="13" id="KW-0418">Kinase</keyword>
<name>A0A8T2PX02_9TELE</name>
<comment type="subcellular location">
    <subcellularLocation>
        <location evidence="3">Cytoplasm</location>
    </subcellularLocation>
    <subcellularLocation>
        <location evidence="2">Nucleus</location>
    </subcellularLocation>
</comment>
<feature type="domain" description="Ig-like" evidence="22">
    <location>
        <begin position="306"/>
        <end position="380"/>
    </location>
</feature>
<dbReference type="EMBL" id="JAFBMS010000001">
    <property type="protein sequence ID" value="KAG9355824.1"/>
    <property type="molecule type" value="Genomic_DNA"/>
</dbReference>
<feature type="domain" description="Ig-like" evidence="22">
    <location>
        <begin position="473"/>
        <end position="558"/>
    </location>
</feature>
<evidence type="ECO:0000256" key="19">
    <source>
        <dbReference type="ARBA" id="ARBA00023319"/>
    </source>
</evidence>
<evidence type="ECO:0000256" key="7">
    <source>
        <dbReference type="ARBA" id="ARBA00022527"/>
    </source>
</evidence>
<dbReference type="CDD" id="cd00096">
    <property type="entry name" value="Ig"/>
    <property type="match status" value="2"/>
</dbReference>
<feature type="non-terminal residue" evidence="23">
    <location>
        <position position="1"/>
    </location>
</feature>
<evidence type="ECO:0000256" key="11">
    <source>
        <dbReference type="ARBA" id="ARBA00022737"/>
    </source>
</evidence>
<evidence type="ECO:0000256" key="5">
    <source>
        <dbReference type="ARBA" id="ARBA00012513"/>
    </source>
</evidence>
<comment type="catalytic activity">
    <reaction evidence="20">
        <text>L-threonyl-[protein] + ATP = O-phospho-L-threonyl-[protein] + ADP + H(+)</text>
        <dbReference type="Rhea" id="RHEA:46608"/>
        <dbReference type="Rhea" id="RHEA-COMP:11060"/>
        <dbReference type="Rhea" id="RHEA-COMP:11605"/>
        <dbReference type="ChEBI" id="CHEBI:15378"/>
        <dbReference type="ChEBI" id="CHEBI:30013"/>
        <dbReference type="ChEBI" id="CHEBI:30616"/>
        <dbReference type="ChEBI" id="CHEBI:61977"/>
        <dbReference type="ChEBI" id="CHEBI:456216"/>
        <dbReference type="EC" id="2.7.11.1"/>
    </reaction>
</comment>
<keyword evidence="14" id="KW-0067">ATP-binding</keyword>
<evidence type="ECO:0000256" key="12">
    <source>
        <dbReference type="ARBA" id="ARBA00022741"/>
    </source>
</evidence>
<keyword evidence="7" id="KW-0723">Serine/threonine-protein kinase</keyword>
<evidence type="ECO:0000313" key="24">
    <source>
        <dbReference type="Proteomes" id="UP000824540"/>
    </source>
</evidence>
<dbReference type="SUPFAM" id="SSF48726">
    <property type="entry name" value="Immunoglobulin"/>
    <property type="match status" value="8"/>
</dbReference>
<proteinExistence type="inferred from homology"/>
<dbReference type="InterPro" id="IPR003599">
    <property type="entry name" value="Ig_sub"/>
</dbReference>
<reference evidence="23" key="1">
    <citation type="thesis" date="2021" institute="BYU ScholarsArchive" country="Provo, UT, USA">
        <title>Applications of and Algorithms for Genome Assembly and Genomic Analyses with an Emphasis on Marine Teleosts.</title>
        <authorList>
            <person name="Pickett B.D."/>
        </authorList>
    </citation>
    <scope>NUCLEOTIDE SEQUENCE</scope>
    <source>
        <strain evidence="23">HI-2016</strain>
    </source>
</reference>
<evidence type="ECO:0000256" key="17">
    <source>
        <dbReference type="ARBA" id="ARBA00023157"/>
    </source>
</evidence>
<evidence type="ECO:0000313" key="23">
    <source>
        <dbReference type="EMBL" id="KAG9355824.1"/>
    </source>
</evidence>
<evidence type="ECO:0000256" key="3">
    <source>
        <dbReference type="ARBA" id="ARBA00004496"/>
    </source>
</evidence>
<feature type="domain" description="Ig-like" evidence="22">
    <location>
        <begin position="222"/>
        <end position="291"/>
    </location>
</feature>
<keyword evidence="15" id="KW-0460">Magnesium</keyword>
<comment type="caution">
    <text evidence="23">The sequence shown here is derived from an EMBL/GenBank/DDBJ whole genome shotgun (WGS) entry which is preliminary data.</text>
</comment>
<keyword evidence="17" id="KW-1015">Disulfide bond</keyword>
<dbReference type="EC" id="2.7.11.1" evidence="5"/>
<evidence type="ECO:0000256" key="2">
    <source>
        <dbReference type="ARBA" id="ARBA00004123"/>
    </source>
</evidence>
<feature type="domain" description="Ig-like" evidence="22">
    <location>
        <begin position="43"/>
        <end position="128"/>
    </location>
</feature>
<dbReference type="AlphaFoldDB" id="A0A8T2PX02"/>
<dbReference type="FunFam" id="2.60.40.10:FF:000211">
    <property type="entry name" value="Obscurin-like protein 1"/>
    <property type="match status" value="1"/>
</dbReference>
<dbReference type="FunFam" id="2.60.40.10:FF:000050">
    <property type="entry name" value="Titin isoform B"/>
    <property type="match status" value="2"/>
</dbReference>
<keyword evidence="10" id="KW-0479">Metal-binding</keyword>
<accession>A0A8T2PX02</accession>
<evidence type="ECO:0000256" key="16">
    <source>
        <dbReference type="ARBA" id="ARBA00022860"/>
    </source>
</evidence>
<dbReference type="InterPro" id="IPR003598">
    <property type="entry name" value="Ig_sub2"/>
</dbReference>